<dbReference type="AlphaFoldDB" id="A0A251RR97"/>
<name>A0A251RR97_HELAN</name>
<evidence type="ECO:0000313" key="2">
    <source>
        <dbReference type="EMBL" id="OTF87013.1"/>
    </source>
</evidence>
<gene>
    <name evidence="2" type="ORF">HannXRQ_Chr17g0557081</name>
</gene>
<evidence type="ECO:0000313" key="3">
    <source>
        <dbReference type="Proteomes" id="UP000215914"/>
    </source>
</evidence>
<dbReference type="EMBL" id="CM007906">
    <property type="protein sequence ID" value="OTF87013.1"/>
    <property type="molecule type" value="Genomic_DNA"/>
</dbReference>
<sequence>MEKGLLCAITPNLLQCIHQISLYVCIYYHLQLYIHICILSYICSLKFGGFCSRDTGVSGLLDISKLNMNSGNAMAVDDSNQTPIRLETLHSSPDPTIHHNSVVDASMSPVATHTTPWSKKSNSAYEAQGSNYTSSVVYIQSPAITHTKALHRIP</sequence>
<dbReference type="InParanoid" id="A0A251RR97"/>
<accession>A0A251RR97</accession>
<proteinExistence type="predicted"/>
<protein>
    <submittedName>
        <fullName evidence="2">Uncharacterized protein</fullName>
    </submittedName>
</protein>
<reference evidence="3" key="1">
    <citation type="journal article" date="2017" name="Nature">
        <title>The sunflower genome provides insights into oil metabolism, flowering and Asterid evolution.</title>
        <authorList>
            <person name="Badouin H."/>
            <person name="Gouzy J."/>
            <person name="Grassa C.J."/>
            <person name="Murat F."/>
            <person name="Staton S.E."/>
            <person name="Cottret L."/>
            <person name="Lelandais-Briere C."/>
            <person name="Owens G.L."/>
            <person name="Carrere S."/>
            <person name="Mayjonade B."/>
            <person name="Legrand L."/>
            <person name="Gill N."/>
            <person name="Kane N.C."/>
            <person name="Bowers J.E."/>
            <person name="Hubner S."/>
            <person name="Bellec A."/>
            <person name="Berard A."/>
            <person name="Berges H."/>
            <person name="Blanchet N."/>
            <person name="Boniface M.C."/>
            <person name="Brunel D."/>
            <person name="Catrice O."/>
            <person name="Chaidir N."/>
            <person name="Claudel C."/>
            <person name="Donnadieu C."/>
            <person name="Faraut T."/>
            <person name="Fievet G."/>
            <person name="Helmstetter N."/>
            <person name="King M."/>
            <person name="Knapp S.J."/>
            <person name="Lai Z."/>
            <person name="Le Paslier M.C."/>
            <person name="Lippi Y."/>
            <person name="Lorenzon L."/>
            <person name="Mandel J.R."/>
            <person name="Marage G."/>
            <person name="Marchand G."/>
            <person name="Marquand E."/>
            <person name="Bret-Mestries E."/>
            <person name="Morien E."/>
            <person name="Nambeesan S."/>
            <person name="Nguyen T."/>
            <person name="Pegot-Espagnet P."/>
            <person name="Pouilly N."/>
            <person name="Raftis F."/>
            <person name="Sallet E."/>
            <person name="Schiex T."/>
            <person name="Thomas J."/>
            <person name="Vandecasteele C."/>
            <person name="Vares D."/>
            <person name="Vear F."/>
            <person name="Vautrin S."/>
            <person name="Crespi M."/>
            <person name="Mangin B."/>
            <person name="Burke J.M."/>
            <person name="Salse J."/>
            <person name="Munos S."/>
            <person name="Vincourt P."/>
            <person name="Rieseberg L.H."/>
            <person name="Langlade N.B."/>
        </authorList>
    </citation>
    <scope>NUCLEOTIDE SEQUENCE [LARGE SCALE GENOMIC DNA]</scope>
    <source>
        <strain evidence="3">cv. SF193</strain>
    </source>
</reference>
<dbReference type="Proteomes" id="UP000215914">
    <property type="component" value="Chromosome 17"/>
</dbReference>
<keyword evidence="3" id="KW-1185">Reference proteome</keyword>
<keyword evidence="1" id="KW-0812">Transmembrane</keyword>
<evidence type="ECO:0000256" key="1">
    <source>
        <dbReference type="SAM" id="Phobius"/>
    </source>
</evidence>
<organism evidence="2 3">
    <name type="scientific">Helianthus annuus</name>
    <name type="common">Common sunflower</name>
    <dbReference type="NCBI Taxonomy" id="4232"/>
    <lineage>
        <taxon>Eukaryota</taxon>
        <taxon>Viridiplantae</taxon>
        <taxon>Streptophyta</taxon>
        <taxon>Embryophyta</taxon>
        <taxon>Tracheophyta</taxon>
        <taxon>Spermatophyta</taxon>
        <taxon>Magnoliopsida</taxon>
        <taxon>eudicotyledons</taxon>
        <taxon>Gunneridae</taxon>
        <taxon>Pentapetalae</taxon>
        <taxon>asterids</taxon>
        <taxon>campanulids</taxon>
        <taxon>Asterales</taxon>
        <taxon>Asteraceae</taxon>
        <taxon>Asteroideae</taxon>
        <taxon>Heliantheae alliance</taxon>
        <taxon>Heliantheae</taxon>
        <taxon>Helianthus</taxon>
    </lineage>
</organism>
<keyword evidence="1" id="KW-0472">Membrane</keyword>
<feature type="transmembrane region" description="Helical" evidence="1">
    <location>
        <begin position="20"/>
        <end position="43"/>
    </location>
</feature>
<keyword evidence="1" id="KW-1133">Transmembrane helix</keyword>